<evidence type="ECO:0000256" key="2">
    <source>
        <dbReference type="SAM" id="MobiDB-lite"/>
    </source>
</evidence>
<gene>
    <name evidence="4" type="primary">LOC111136746</name>
</gene>
<dbReference type="GeneID" id="111136746"/>
<dbReference type="PANTHER" id="PTHR15907">
    <property type="entry name" value="DUF614 FAMILY PROTEIN-RELATED"/>
    <property type="match status" value="1"/>
</dbReference>
<keyword evidence="3" id="KW-1185">Reference proteome</keyword>
<feature type="region of interest" description="Disordered" evidence="2">
    <location>
        <begin position="1"/>
        <end position="39"/>
    </location>
</feature>
<sequence>MSEKSGPHGPGQGKVGQDPGSGQQPVTQQPPAYPAYPAPAPMQMQSNTTVVVNQAGPRGRPPPRQWSSGICGCFSDIPSCLGVFFCGNGCYPCYLSSKLNESCCLPCCLTGETWLLALRVKMRAENNIEGSILNDCCCVCCCTACVMCQLSREHDFVTSQALTY</sequence>
<dbReference type="Proteomes" id="UP000694844">
    <property type="component" value="Chromosome 5"/>
</dbReference>
<evidence type="ECO:0000313" key="3">
    <source>
        <dbReference type="Proteomes" id="UP000694844"/>
    </source>
</evidence>
<dbReference type="InterPro" id="IPR006461">
    <property type="entry name" value="PLAC_motif_containing"/>
</dbReference>
<organism evidence="3 4">
    <name type="scientific">Crassostrea virginica</name>
    <name type="common">Eastern oyster</name>
    <dbReference type="NCBI Taxonomy" id="6565"/>
    <lineage>
        <taxon>Eukaryota</taxon>
        <taxon>Metazoa</taxon>
        <taxon>Spiralia</taxon>
        <taxon>Lophotrochozoa</taxon>
        <taxon>Mollusca</taxon>
        <taxon>Bivalvia</taxon>
        <taxon>Autobranchia</taxon>
        <taxon>Pteriomorphia</taxon>
        <taxon>Ostreida</taxon>
        <taxon>Ostreoidea</taxon>
        <taxon>Ostreidae</taxon>
        <taxon>Crassostrea</taxon>
    </lineage>
</organism>
<accession>A0A8B8EU93</accession>
<evidence type="ECO:0000256" key="1">
    <source>
        <dbReference type="ARBA" id="ARBA00009024"/>
    </source>
</evidence>
<name>A0A8B8EU93_CRAVI</name>
<dbReference type="RefSeq" id="XP_022343545.1">
    <property type="nucleotide sequence ID" value="XM_022487837.1"/>
</dbReference>
<dbReference type="OrthoDB" id="6150269at2759"/>
<proteinExistence type="inferred from homology"/>
<dbReference type="AlphaFoldDB" id="A0A8B8EU93"/>
<evidence type="ECO:0000313" key="4">
    <source>
        <dbReference type="RefSeq" id="XP_022343545.1"/>
    </source>
</evidence>
<dbReference type="NCBIfam" id="TIGR01571">
    <property type="entry name" value="A_thal_Cys_rich"/>
    <property type="match status" value="1"/>
</dbReference>
<protein>
    <submittedName>
        <fullName evidence="4">Placenta-specific gene 8 protein-like</fullName>
    </submittedName>
</protein>
<dbReference type="Pfam" id="PF04749">
    <property type="entry name" value="PLAC8"/>
    <property type="match status" value="1"/>
</dbReference>
<dbReference type="KEGG" id="cvn:111136746"/>
<comment type="similarity">
    <text evidence="1">Belongs to the cornifelin family.</text>
</comment>
<reference evidence="4" key="1">
    <citation type="submission" date="2025-08" db="UniProtKB">
        <authorList>
            <consortium name="RefSeq"/>
        </authorList>
    </citation>
    <scope>IDENTIFICATION</scope>
    <source>
        <tissue evidence="4">Whole sample</tissue>
    </source>
</reference>